<organism evidence="1 2">
    <name type="scientific">Oxalobacter paraformigenes</name>
    <dbReference type="NCBI Taxonomy" id="556268"/>
    <lineage>
        <taxon>Bacteria</taxon>
        <taxon>Pseudomonadati</taxon>
        <taxon>Pseudomonadota</taxon>
        <taxon>Betaproteobacteria</taxon>
        <taxon>Burkholderiales</taxon>
        <taxon>Oxalobacteraceae</taxon>
        <taxon>Oxalobacter</taxon>
    </lineage>
</organism>
<comment type="caution">
    <text evidence="1">The sequence shown here is derived from an EMBL/GenBank/DDBJ whole genome shotgun (WGS) entry which is preliminary data.</text>
</comment>
<dbReference type="RefSeq" id="WP_005876118.1">
    <property type="nucleotide sequence ID" value="NZ_CABMNL010000001.1"/>
</dbReference>
<evidence type="ECO:0008006" key="3">
    <source>
        <dbReference type="Google" id="ProtNLM"/>
    </source>
</evidence>
<sequence length="338" mass="37635">MDTVPRPAFKITIDGKDISPVLRPRLVSLSLSENGEDEADQLDITLDDTDGRLELPGIGVSVQVAIGWKNGPMYDKGTFTVSGLSHSGAPDTLTLHARTANLTDSLKELQERSYHNTTLGAVIDQIARRNDLKSGIASNLRNRKIKHIDQTGESDAAFLRRLGKQFDAAATIKNNTLLFILKSQSKTVSGKDLPPITIERKDGDSHTFTVDKRDEYTGARAYWHNPKKAQRQSVVAGLTKRCKNLKNTYASREEAEEAARAEWQRIQRGEYRFSVTLAIGRPELVPQSPVRVSGYKKLIDGTEWTVKKINHQIGKTGFISIIECEINIIKPNKQIFGE</sequence>
<accession>C3X1X3</accession>
<dbReference type="PANTHER" id="PTHR35862">
    <property type="entry name" value="FELS-2 PROPHAGE PROTEIN"/>
    <property type="match status" value="1"/>
</dbReference>
<dbReference type="eggNOG" id="COG3500">
    <property type="taxonomic scope" value="Bacteria"/>
</dbReference>
<keyword evidence="2" id="KW-1185">Reference proteome</keyword>
<dbReference type="PANTHER" id="PTHR35862:SF1">
    <property type="entry name" value="FELS-2 PROPHAGE PROTEIN"/>
    <property type="match status" value="1"/>
</dbReference>
<evidence type="ECO:0000313" key="2">
    <source>
        <dbReference type="Proteomes" id="UP000003973"/>
    </source>
</evidence>
<protein>
    <recommendedName>
        <fullName evidence="3">Phage late control D family protein</fullName>
    </recommendedName>
</protein>
<dbReference type="Proteomes" id="UP000003973">
    <property type="component" value="Unassembled WGS sequence"/>
</dbReference>
<dbReference type="Pfam" id="PF05954">
    <property type="entry name" value="Phage_GPD"/>
    <property type="match status" value="1"/>
</dbReference>
<dbReference type="HOGENOM" id="CLU_037957_0_0_4"/>
<dbReference type="InterPro" id="IPR052726">
    <property type="entry name" value="Phage_Baseplate_Hub"/>
</dbReference>
<dbReference type="AlphaFoldDB" id="C3X1X3"/>
<evidence type="ECO:0000313" key="1">
    <source>
        <dbReference type="EMBL" id="EEO27209.1"/>
    </source>
</evidence>
<dbReference type="EMBL" id="ACDP02000029">
    <property type="protein sequence ID" value="EEO27209.1"/>
    <property type="molecule type" value="Genomic_DNA"/>
</dbReference>
<reference evidence="1" key="1">
    <citation type="submission" date="2011-10" db="EMBL/GenBank/DDBJ databases">
        <title>The Genome Sequence of Oxalobacter formigenes HOxBLS.</title>
        <authorList>
            <consortium name="The Broad Institute Genome Sequencing Platform"/>
            <person name="Earl A."/>
            <person name="Ward D."/>
            <person name="Feldgarden M."/>
            <person name="Gevers D."/>
            <person name="Allison M.J."/>
            <person name="Humphrey S."/>
            <person name="Young S.K."/>
            <person name="Zeng Q."/>
            <person name="Gargeya S."/>
            <person name="Fitzgerald M."/>
            <person name="Haas B."/>
            <person name="Abouelleil A."/>
            <person name="Alvarado L."/>
            <person name="Arachchi H.M."/>
            <person name="Berlin A."/>
            <person name="Brown A."/>
            <person name="Chapman S.B."/>
            <person name="Chen Z."/>
            <person name="Dunbar C."/>
            <person name="Freedman E."/>
            <person name="Gearin G."/>
            <person name="Goldberg J."/>
            <person name="Griggs A."/>
            <person name="Gujja S."/>
            <person name="Heiman D."/>
            <person name="Howarth C."/>
            <person name="Larson L."/>
            <person name="Lui A."/>
            <person name="MacDonald P.J.P."/>
            <person name="Montmayeur A."/>
            <person name="Murphy C."/>
            <person name="Neiman D."/>
            <person name="Pearson M."/>
            <person name="Priest M."/>
            <person name="Roberts A."/>
            <person name="Saif S."/>
            <person name="Shea T."/>
            <person name="Shenoy N."/>
            <person name="Sisk P."/>
            <person name="Stolte C."/>
            <person name="Sykes S."/>
            <person name="Wortman J."/>
            <person name="Nusbaum C."/>
            <person name="Birren B."/>
        </authorList>
    </citation>
    <scope>NUCLEOTIDE SEQUENCE [LARGE SCALE GENOMIC DNA]</scope>
    <source>
        <strain evidence="1">HOxBLS</strain>
    </source>
</reference>
<name>C3X1X3_9BURK</name>
<proteinExistence type="predicted"/>
<gene>
    <name evidence="1" type="ORF">OFAG_00362</name>
</gene>
<dbReference type="SUPFAM" id="SSF69279">
    <property type="entry name" value="Phage tail proteins"/>
    <property type="match status" value="1"/>
</dbReference>